<dbReference type="SMART" id="SM00460">
    <property type="entry name" value="TGc"/>
    <property type="match status" value="1"/>
</dbReference>
<keyword evidence="1" id="KW-0472">Membrane</keyword>
<dbReference type="EMBL" id="PFEL01000013">
    <property type="protein sequence ID" value="PJE69340.1"/>
    <property type="molecule type" value="Genomic_DNA"/>
</dbReference>
<reference evidence="4" key="1">
    <citation type="submission" date="2017-09" db="EMBL/GenBank/DDBJ databases">
        <title>Depth-based differentiation of microbial function through sediment-hosted aquifers and enrichment of novel symbionts in the deep terrestrial subsurface.</title>
        <authorList>
            <person name="Probst A.J."/>
            <person name="Ladd B."/>
            <person name="Jarett J.K."/>
            <person name="Geller-Mcgrath D.E."/>
            <person name="Sieber C.M.K."/>
            <person name="Emerson J.B."/>
            <person name="Anantharaman K."/>
            <person name="Thomas B.C."/>
            <person name="Malmstrom R."/>
            <person name="Stieglmeier M."/>
            <person name="Klingl A."/>
            <person name="Woyke T."/>
            <person name="Ryan C.M."/>
            <person name="Banfield J.F."/>
        </authorList>
    </citation>
    <scope>NUCLEOTIDE SEQUENCE [LARGE SCALE GENOMIC DNA]</scope>
</reference>
<evidence type="ECO:0000313" key="4">
    <source>
        <dbReference type="Proteomes" id="UP000229500"/>
    </source>
</evidence>
<gene>
    <name evidence="3" type="ORF">COU96_00310</name>
</gene>
<dbReference type="PANTHER" id="PTHR33490">
    <property type="entry name" value="BLR5614 PROTEIN-RELATED"/>
    <property type="match status" value="1"/>
</dbReference>
<sequence length="625" mass="71316">MFKKLFFFILITNCFLLITKNVYAKDFSSFNKVTYEFLAGGEAVVNQEISLVNQVANLYVSEYSLSLMGGQISSVEAFDKIGPLKTDLVKKGETTILTFSFNDKVVGKDKVLSFIIKYRISDLAKKEGNIWQITIPKLVNSENLDDFSLLVKIPLSFGKISSISPKPIESKNENNFYLLTFDKESILDFGVIATFGQYQTLDFKINYSLTNDTDAAQIENITLPPDTDYQTVFYKNIDPGPLDVKIDDDGNWLAFYELLPNESLAIEVTGLVNLFSQPKKLNLTSVDSKNYLSSTQYWQADNEKMIALAKELKTAENIYRFVVNYLTYNYQAADSGFQRTGALKALENPKNSTCSQFTDLFIAIARSAGIPAREVVGYAQTNNQKIARAIEEQDLLHSWPEYYDSKLNSWVMVDPTWENTTSGVDFFNQFDMSHFAFVIHGKNDIFPLFPGSFRDNPAKQEIQKEKQIFVSFSEETLNDSVFDFFVNDGFRQETFSLKKNNFKLVFKRLGGMALYSQNLVSSDKNIYPSSWFFEVIPPFSEFEIDFFLRPQELLKDYESKLSFSLNNAKVQLPLKVKSLLLRSFVLLGAAISLLLIFLLRAVRKNSCKRKNNNAILDLEKNEITF</sequence>
<dbReference type="Pfam" id="PF01841">
    <property type="entry name" value="Transglut_core"/>
    <property type="match status" value="1"/>
</dbReference>
<protein>
    <recommendedName>
        <fullName evidence="2">Transglutaminase-like domain-containing protein</fullName>
    </recommendedName>
</protein>
<evidence type="ECO:0000313" key="3">
    <source>
        <dbReference type="EMBL" id="PJE69340.1"/>
    </source>
</evidence>
<dbReference type="PANTHER" id="PTHR33490:SF6">
    <property type="entry name" value="SLL1049 PROTEIN"/>
    <property type="match status" value="1"/>
</dbReference>
<dbReference type="InterPro" id="IPR002931">
    <property type="entry name" value="Transglutaminase-like"/>
</dbReference>
<comment type="caution">
    <text evidence="3">The sequence shown here is derived from an EMBL/GenBank/DDBJ whole genome shotgun (WGS) entry which is preliminary data.</text>
</comment>
<proteinExistence type="predicted"/>
<dbReference type="InterPro" id="IPR038765">
    <property type="entry name" value="Papain-like_cys_pep_sf"/>
</dbReference>
<feature type="domain" description="Transglutaminase-like" evidence="2">
    <location>
        <begin position="346"/>
        <end position="417"/>
    </location>
</feature>
<keyword evidence="1" id="KW-0812">Transmembrane</keyword>
<name>A0A2M8L672_9BACT</name>
<dbReference type="Gene3D" id="3.10.620.30">
    <property type="match status" value="1"/>
</dbReference>
<dbReference type="SUPFAM" id="SSF54001">
    <property type="entry name" value="Cysteine proteinases"/>
    <property type="match status" value="1"/>
</dbReference>
<dbReference type="Proteomes" id="UP000229500">
    <property type="component" value="Unassembled WGS sequence"/>
</dbReference>
<accession>A0A2M8L672</accession>
<dbReference type="AlphaFoldDB" id="A0A2M8L672"/>
<keyword evidence="1" id="KW-1133">Transmembrane helix</keyword>
<feature type="transmembrane region" description="Helical" evidence="1">
    <location>
        <begin position="579"/>
        <end position="602"/>
    </location>
</feature>
<evidence type="ECO:0000259" key="2">
    <source>
        <dbReference type="SMART" id="SM00460"/>
    </source>
</evidence>
<evidence type="ECO:0000256" key="1">
    <source>
        <dbReference type="SAM" id="Phobius"/>
    </source>
</evidence>
<organism evidence="3 4">
    <name type="scientific">Candidatus Shapirobacteria bacterium CG10_big_fil_rev_8_21_14_0_10_38_14</name>
    <dbReference type="NCBI Taxonomy" id="1974483"/>
    <lineage>
        <taxon>Bacteria</taxon>
        <taxon>Candidatus Shapironibacteriota</taxon>
    </lineage>
</organism>